<dbReference type="GO" id="GO:0008270">
    <property type="term" value="F:zinc ion binding"/>
    <property type="evidence" value="ECO:0007669"/>
    <property type="project" value="UniProtKB-KW"/>
</dbReference>
<comment type="subcellular location">
    <subcellularLocation>
        <location evidence="1">Nucleus</location>
    </subcellularLocation>
</comment>
<keyword evidence="2" id="KW-0479">Metal-binding</keyword>
<keyword evidence="4" id="KW-0862">Zinc</keyword>
<proteinExistence type="predicted"/>
<feature type="compositionally biased region" description="Low complexity" evidence="6">
    <location>
        <begin position="275"/>
        <end position="289"/>
    </location>
</feature>
<feature type="compositionally biased region" description="Pro residues" evidence="6">
    <location>
        <begin position="66"/>
        <end position="87"/>
    </location>
</feature>
<organism evidence="8 9">
    <name type="scientific">Pyrenophora tritici-repentis</name>
    <dbReference type="NCBI Taxonomy" id="45151"/>
    <lineage>
        <taxon>Eukaryota</taxon>
        <taxon>Fungi</taxon>
        <taxon>Dikarya</taxon>
        <taxon>Ascomycota</taxon>
        <taxon>Pezizomycotina</taxon>
        <taxon>Dothideomycetes</taxon>
        <taxon>Pleosporomycetidae</taxon>
        <taxon>Pleosporales</taxon>
        <taxon>Pleosporineae</taxon>
        <taxon>Pleosporaceae</taxon>
        <taxon>Pyrenophora</taxon>
    </lineage>
</organism>
<evidence type="ECO:0000256" key="3">
    <source>
        <dbReference type="ARBA" id="ARBA00022771"/>
    </source>
</evidence>
<evidence type="ECO:0000259" key="7">
    <source>
        <dbReference type="Pfam" id="PF05699"/>
    </source>
</evidence>
<dbReference type="InterPro" id="IPR012337">
    <property type="entry name" value="RNaseH-like_sf"/>
</dbReference>
<dbReference type="InterPro" id="IPR052035">
    <property type="entry name" value="ZnF_BED_domain_contain"/>
</dbReference>
<evidence type="ECO:0000256" key="4">
    <source>
        <dbReference type="ARBA" id="ARBA00022833"/>
    </source>
</evidence>
<reference evidence="9" key="1">
    <citation type="journal article" date="2022" name="Microb. Genom.">
        <title>A global pangenome for the wheat fungal pathogen Pyrenophora tritici-repentis and prediction of effector protein structural homology.</title>
        <authorList>
            <person name="Moolhuijzen P.M."/>
            <person name="See P.T."/>
            <person name="Shi G."/>
            <person name="Powell H.R."/>
            <person name="Cockram J."/>
            <person name="Jorgensen L.N."/>
            <person name="Benslimane H."/>
            <person name="Strelkov S.E."/>
            <person name="Turner J."/>
            <person name="Liu Z."/>
            <person name="Moffat C.S."/>
        </authorList>
    </citation>
    <scope>NUCLEOTIDE SEQUENCE [LARGE SCALE GENOMIC DNA]</scope>
</reference>
<gene>
    <name evidence="8" type="ORF">Ptr86124_010912</name>
</gene>
<feature type="compositionally biased region" description="Basic and acidic residues" evidence="6">
    <location>
        <begin position="88"/>
        <end position="97"/>
    </location>
</feature>
<evidence type="ECO:0000256" key="5">
    <source>
        <dbReference type="ARBA" id="ARBA00023242"/>
    </source>
</evidence>
<dbReference type="AlphaFoldDB" id="A0A922N961"/>
<dbReference type="GO" id="GO:0046983">
    <property type="term" value="F:protein dimerization activity"/>
    <property type="evidence" value="ECO:0007669"/>
    <property type="project" value="InterPro"/>
</dbReference>
<keyword evidence="9" id="KW-1185">Reference proteome</keyword>
<comment type="caution">
    <text evidence="8">The sequence shown here is derived from an EMBL/GenBank/DDBJ whole genome shotgun (WGS) entry which is preliminary data.</text>
</comment>
<dbReference type="PANTHER" id="PTHR46481">
    <property type="entry name" value="ZINC FINGER BED DOMAIN-CONTAINING PROTEIN 4"/>
    <property type="match status" value="1"/>
</dbReference>
<keyword evidence="5" id="KW-0539">Nucleus</keyword>
<dbReference type="SUPFAM" id="SSF53098">
    <property type="entry name" value="Ribonuclease H-like"/>
    <property type="match status" value="1"/>
</dbReference>
<accession>A0A922N961</accession>
<evidence type="ECO:0000313" key="9">
    <source>
        <dbReference type="Proteomes" id="UP000249757"/>
    </source>
</evidence>
<dbReference type="PANTHER" id="PTHR46481:SF10">
    <property type="entry name" value="ZINC FINGER BED DOMAIN-CONTAINING PROTEIN 39"/>
    <property type="match status" value="1"/>
</dbReference>
<evidence type="ECO:0000256" key="2">
    <source>
        <dbReference type="ARBA" id="ARBA00022723"/>
    </source>
</evidence>
<evidence type="ECO:0000313" key="8">
    <source>
        <dbReference type="EMBL" id="KAI1509874.1"/>
    </source>
</evidence>
<protein>
    <submittedName>
        <fullName evidence="8">Dimer-Tnp-hAT dimerization containing protein</fullName>
    </submittedName>
</protein>
<dbReference type="Proteomes" id="UP000249757">
    <property type="component" value="Unassembled WGS sequence"/>
</dbReference>
<keyword evidence="3" id="KW-0863">Zinc-finger</keyword>
<name>A0A922N961_9PLEO</name>
<dbReference type="EMBL" id="NRDI02000018">
    <property type="protein sequence ID" value="KAI1509874.1"/>
    <property type="molecule type" value="Genomic_DNA"/>
</dbReference>
<dbReference type="GO" id="GO:0005634">
    <property type="term" value="C:nucleus"/>
    <property type="evidence" value="ECO:0007669"/>
    <property type="project" value="UniProtKB-SubCell"/>
</dbReference>
<dbReference type="Pfam" id="PF05699">
    <property type="entry name" value="Dimer_Tnp_hAT"/>
    <property type="match status" value="1"/>
</dbReference>
<sequence length="1047" mass="117873">MELDEPYHEALDAQQNNEGQSQQANQTLPGANIEITTLQMMQQMMKQISELTARIAKIETTSTPTPAEPTPTPAVDATPPPAMPAPPHEPKGLKDPDAFDGTRSQYLPWKYQIKAKLRSEPRRFHTSQLAIDYTFSRTTGDARARVFPWVSIHAASSTLDEFFRHLDEAFKDPHMAETARNKLQNMRQKTHNVRDFMQDFNKEALTAGLFDHAILKIPTNTAAAAAAAKRARLSRPSVLSQRSLSPQETLGAAVSQATTFESQFFESQTEEEGAAEGSQAGTAATTEASVDTEPDNGDNFDGINWDRLPRFMKPLTTGRRVKSWIFQHGYRVVELYDQNRVWFVCKYCHIHKVIDTGGSGVFDVSKATSSAAAHLGLQKRGHGFTKDGLKPRRTGQQLSLRQTLETGVAVSQEAANAMGNFNIQQFREVAVFCLLDNNLPMELLARPSFREMISLANPEAEAALWVSPRSVATYAMRLFQYMQPQIVCALSEAASKIHISFDGWTTKGGKRGFFGVVAHFANASGVIQDLPIALPHLAGSHTGDAIADTIKKTLQEYSIGSDKLGYFVLDNAANNDTAVSSLAHAYDFNAAHRRLRCGPHTLNLIGQAIIFGSNQEVYNNNNDEQLQTEEVYMQEWRQEGPLGVLIDVINHIKTPQQHEIFRSFQTAANAELPARERLHVLEPVKPVVTRWNSYYAAFKRATQLQAAYNSYAEHYINALSLEDRRACQRGNKLPEAPSWMRSTGLTAADWAVITEYQDCLEPLKLATEKLEGRGKAGKYGAIYETIPVFEYVLGALEARTRSYEQVDFNPPDAPEDHLFVNLRAAWSKANDYYNKLDRSPAYYAATCLHPYYKYYCENSWVDKPEWLTSANAGFLQLWQSYKPQRTRPLSQTTAKPRHRGIDDVIGALVRRNKAQVEAAHDDEYERWRTQEPEWTSEQYLSDGHPVKYWIQLRSKYPCLSQFAIDILTIPASSCDCERLFSELGDLLEPRRRALGSELLAALQLVRSWRRAGFDGLYNNGDDEDKWSDVKDEEIVQQYDIEGWSTTP</sequence>
<evidence type="ECO:0000256" key="1">
    <source>
        <dbReference type="ARBA" id="ARBA00004123"/>
    </source>
</evidence>
<feature type="region of interest" description="Disordered" evidence="6">
    <location>
        <begin position="265"/>
        <end position="303"/>
    </location>
</feature>
<feature type="domain" description="HAT C-terminal dimerisation" evidence="7">
    <location>
        <begin position="923"/>
        <end position="1008"/>
    </location>
</feature>
<feature type="region of interest" description="Disordered" evidence="6">
    <location>
        <begin position="60"/>
        <end position="99"/>
    </location>
</feature>
<dbReference type="InterPro" id="IPR008906">
    <property type="entry name" value="HATC_C_dom"/>
</dbReference>
<evidence type="ECO:0000256" key="6">
    <source>
        <dbReference type="SAM" id="MobiDB-lite"/>
    </source>
</evidence>